<sequence>MQRQKAMAQISKQDFQLLLTASEMGEADIAAVQAGVPAMELMEAAGKAVADAVLDHWSRCSVLVLCGPGNNGGDGFVVAQLLQSVGWPVRLAFLGSVEKLSSEAAYFYHAWQGEVEAYSVALLEQTDLVIDAMFGAGLTRPLEGKARDMIDDIIERKIPVCAIDVPSGVDGTTGAALGKIASAELTVTFFRKKPGHLLLPGRSLCGKLVVADIGIPVSVLDELNLQTWENSPEIWCRDYPWPRSGGHKFHRGHAVVYGGENITGASRLTARGAMRIGAGLVSLAVPIKAWAIYATAMTSVMVAKLEQSQEAEDFEELLLDPRHNAIAVGPGAGLAGFERIRTRKIVLAALATNRPTVLDADALSAFADDPKTLFDAINGSCVMTPHEGEFARLFPTFNENTDINKSPDINEQCAADKLTRARLVAKLSGAVVVLKGSDTVIASPDGRAIINSNAPADLATGGSGDVLAGFIVGLLAQGMLPFDAAAAAVWLHGEVGNEVGIGLIADDLPNHLPKVLSAFKTQYFSD</sequence>
<keyword evidence="7 17" id="KW-0067">ATP-binding</keyword>
<comment type="caution">
    <text evidence="22">The sequence shown here is derived from an EMBL/GenBank/DDBJ whole genome shotgun (WGS) entry which is preliminary data.</text>
</comment>
<comment type="catalytic activity">
    <reaction evidence="1 18 19">
        <text>(6R)-NADHX = (6S)-NADHX</text>
        <dbReference type="Rhea" id="RHEA:32215"/>
        <dbReference type="ChEBI" id="CHEBI:64074"/>
        <dbReference type="ChEBI" id="CHEBI:64075"/>
        <dbReference type="EC" id="5.1.99.6"/>
    </reaction>
</comment>
<comment type="catalytic activity">
    <reaction evidence="2 18 19">
        <text>(6R)-NADPHX = (6S)-NADPHX</text>
        <dbReference type="Rhea" id="RHEA:32227"/>
        <dbReference type="ChEBI" id="CHEBI:64076"/>
        <dbReference type="ChEBI" id="CHEBI:64077"/>
        <dbReference type="EC" id="5.1.99.6"/>
    </reaction>
</comment>
<keyword evidence="13" id="KW-0511">Multifunctional enzyme</keyword>
<proteinExistence type="inferred from homology"/>
<dbReference type="InterPro" id="IPR004443">
    <property type="entry name" value="YjeF_N_dom"/>
</dbReference>
<feature type="binding site" evidence="17">
    <location>
        <position position="386"/>
    </location>
    <ligand>
        <name>(6S)-NADPHX</name>
        <dbReference type="ChEBI" id="CHEBI:64076"/>
    </ligand>
</feature>
<dbReference type="InterPro" id="IPR029056">
    <property type="entry name" value="Ribokinase-like"/>
</dbReference>
<evidence type="ECO:0000256" key="7">
    <source>
        <dbReference type="ARBA" id="ARBA00022840"/>
    </source>
</evidence>
<evidence type="ECO:0000256" key="8">
    <source>
        <dbReference type="ARBA" id="ARBA00022857"/>
    </source>
</evidence>
<feature type="binding site" evidence="18">
    <location>
        <position position="164"/>
    </location>
    <ligand>
        <name>(6S)-NADPHX</name>
        <dbReference type="ChEBI" id="CHEBI:64076"/>
    </ligand>
</feature>
<feature type="binding site" evidence="17">
    <location>
        <position position="265"/>
    </location>
    <ligand>
        <name>(6S)-NADPHX</name>
        <dbReference type="ChEBI" id="CHEBI:64076"/>
    </ligand>
</feature>
<feature type="binding site" evidence="17">
    <location>
        <position position="331"/>
    </location>
    <ligand>
        <name>(6S)-NADPHX</name>
        <dbReference type="ChEBI" id="CHEBI:64076"/>
    </ligand>
</feature>
<dbReference type="Pfam" id="PF01256">
    <property type="entry name" value="Carb_kinase"/>
    <property type="match status" value="1"/>
</dbReference>
<dbReference type="NCBIfam" id="TIGR00197">
    <property type="entry name" value="yjeF_nterm"/>
    <property type="match status" value="1"/>
</dbReference>
<comment type="similarity">
    <text evidence="18">Belongs to the NnrE/AIBP family.</text>
</comment>
<feature type="binding site" evidence="17">
    <location>
        <begin position="435"/>
        <end position="439"/>
    </location>
    <ligand>
        <name>AMP</name>
        <dbReference type="ChEBI" id="CHEBI:456215"/>
    </ligand>
</feature>
<comment type="function">
    <text evidence="18">Catalyzes the epimerization of the S- and R-forms of NAD(P)HX, a damaged form of NAD(P)H that is a result of enzymatic or heat-dependent hydration. This is a prerequisite for the S-specific NAD(P)H-hydrate dehydratase to allow the repair of both epimers of NAD(P)HX.</text>
</comment>
<comment type="cofactor">
    <cofactor evidence="18 19">
        <name>K(+)</name>
        <dbReference type="ChEBI" id="CHEBI:29103"/>
    </cofactor>
    <text evidence="18 19">Binds 1 potassium ion per subunit.</text>
</comment>
<protein>
    <recommendedName>
        <fullName evidence="19">Bifunctional NAD(P)H-hydrate repair enzyme</fullName>
    </recommendedName>
    <alternativeName>
        <fullName evidence="19">Nicotinamide nucleotide repair protein</fullName>
    </alternativeName>
    <domain>
        <recommendedName>
            <fullName evidence="19">ADP-dependent (S)-NAD(P)H-hydrate dehydratase</fullName>
            <ecNumber evidence="19">4.2.1.136</ecNumber>
        </recommendedName>
        <alternativeName>
            <fullName evidence="19">ADP-dependent NAD(P)HX dehydratase</fullName>
        </alternativeName>
    </domain>
    <domain>
        <recommendedName>
            <fullName evidence="19">NAD(P)H-hydrate epimerase</fullName>
            <ecNumber evidence="19">5.1.99.6</ecNumber>
        </recommendedName>
    </domain>
</protein>
<dbReference type="GO" id="GO:0052856">
    <property type="term" value="F:NAD(P)HX epimerase activity"/>
    <property type="evidence" value="ECO:0007669"/>
    <property type="project" value="UniProtKB-UniRule"/>
</dbReference>
<evidence type="ECO:0000256" key="18">
    <source>
        <dbReference type="HAMAP-Rule" id="MF_01966"/>
    </source>
</evidence>
<organism evidence="22 23">
    <name type="scientific">Marinomonas foliarum</name>
    <dbReference type="NCBI Taxonomy" id="491950"/>
    <lineage>
        <taxon>Bacteria</taxon>
        <taxon>Pseudomonadati</taxon>
        <taxon>Pseudomonadota</taxon>
        <taxon>Gammaproteobacteria</taxon>
        <taxon>Oceanospirillales</taxon>
        <taxon>Oceanospirillaceae</taxon>
        <taxon>Marinomonas</taxon>
    </lineage>
</organism>
<dbReference type="EC" id="5.1.99.6" evidence="19"/>
<evidence type="ECO:0000256" key="17">
    <source>
        <dbReference type="HAMAP-Rule" id="MF_01965"/>
    </source>
</evidence>
<dbReference type="EC" id="4.2.1.136" evidence="19"/>
<evidence type="ECO:0000256" key="11">
    <source>
        <dbReference type="ARBA" id="ARBA00023235"/>
    </source>
</evidence>
<accession>A0A369A7H4</accession>
<dbReference type="CDD" id="cd01171">
    <property type="entry name" value="YXKO-related"/>
    <property type="match status" value="1"/>
</dbReference>
<evidence type="ECO:0000259" key="21">
    <source>
        <dbReference type="PROSITE" id="PS51385"/>
    </source>
</evidence>
<keyword evidence="9 18" id="KW-0630">Potassium</keyword>
<dbReference type="GO" id="GO:0005524">
    <property type="term" value="F:ATP binding"/>
    <property type="evidence" value="ECO:0007669"/>
    <property type="project" value="UniProtKB-UniRule"/>
</dbReference>
<keyword evidence="12 17" id="KW-0456">Lyase</keyword>
<feature type="binding site" evidence="18">
    <location>
        <begin position="70"/>
        <end position="74"/>
    </location>
    <ligand>
        <name>(6S)-NADPHX</name>
        <dbReference type="ChEBI" id="CHEBI:64076"/>
    </ligand>
</feature>
<gene>
    <name evidence="18" type="primary">nnrE</name>
    <name evidence="17" type="synonym">nnrD</name>
    <name evidence="22" type="ORF">DFP77_1134</name>
</gene>
<keyword evidence="5 18" id="KW-0479">Metal-binding</keyword>
<evidence type="ECO:0000256" key="15">
    <source>
        <dbReference type="ARBA" id="ARBA00048238"/>
    </source>
</evidence>
<dbReference type="HAMAP" id="MF_01966">
    <property type="entry name" value="NADHX_epimerase"/>
    <property type="match status" value="1"/>
</dbReference>
<dbReference type="GO" id="GO:0110051">
    <property type="term" value="P:metabolite repair"/>
    <property type="evidence" value="ECO:0007669"/>
    <property type="project" value="TreeGrafter"/>
</dbReference>
<dbReference type="InterPro" id="IPR036652">
    <property type="entry name" value="YjeF_N_dom_sf"/>
</dbReference>
<feature type="binding site" evidence="17">
    <location>
        <position position="464"/>
    </location>
    <ligand>
        <name>AMP</name>
        <dbReference type="ChEBI" id="CHEBI:456215"/>
    </ligand>
</feature>
<comment type="similarity">
    <text evidence="17">Belongs to the NnrD/CARKD family.</text>
</comment>
<dbReference type="Proteomes" id="UP000253506">
    <property type="component" value="Unassembled WGS sequence"/>
</dbReference>
<evidence type="ECO:0000256" key="16">
    <source>
        <dbReference type="ARBA" id="ARBA00049209"/>
    </source>
</evidence>
<evidence type="ECO:0000313" key="23">
    <source>
        <dbReference type="Proteomes" id="UP000253506"/>
    </source>
</evidence>
<dbReference type="EMBL" id="QPJQ01000013">
    <property type="protein sequence ID" value="RCX03384.1"/>
    <property type="molecule type" value="Genomic_DNA"/>
</dbReference>
<keyword evidence="11 18" id="KW-0413">Isomerase</keyword>
<evidence type="ECO:0000256" key="3">
    <source>
        <dbReference type="ARBA" id="ARBA00006001"/>
    </source>
</evidence>
<evidence type="ECO:0000256" key="1">
    <source>
        <dbReference type="ARBA" id="ARBA00000013"/>
    </source>
</evidence>
<evidence type="ECO:0000256" key="5">
    <source>
        <dbReference type="ARBA" id="ARBA00022723"/>
    </source>
</evidence>
<dbReference type="Gene3D" id="3.40.50.10260">
    <property type="entry name" value="YjeF N-terminal domain"/>
    <property type="match status" value="1"/>
</dbReference>
<dbReference type="InterPro" id="IPR017953">
    <property type="entry name" value="Carbohydrate_kinase_pred_CS"/>
</dbReference>
<comment type="function">
    <text evidence="17">Catalyzes the dehydration of the S-form of NAD(P)HX at the expense of ADP, which is converted to AMP. Together with NAD(P)HX epimerase, which catalyzes the epimerization of the S- and R-forms, the enzyme allows the repair of both epimers of NAD(P)HX, a damaged form of NAD(P)H that is a result of enzymatic or heat-dependent hydration.</text>
</comment>
<evidence type="ECO:0000256" key="6">
    <source>
        <dbReference type="ARBA" id="ARBA00022741"/>
    </source>
</evidence>
<keyword evidence="8 17" id="KW-0521">NADP</keyword>
<dbReference type="InterPro" id="IPR000631">
    <property type="entry name" value="CARKD"/>
</dbReference>
<comment type="cofactor">
    <cofactor evidence="17">
        <name>Mg(2+)</name>
        <dbReference type="ChEBI" id="CHEBI:18420"/>
    </cofactor>
</comment>
<evidence type="ECO:0000256" key="19">
    <source>
        <dbReference type="PIRNR" id="PIRNR017184"/>
    </source>
</evidence>
<comment type="function">
    <text evidence="14 19">Bifunctional enzyme that catalyzes the epimerization of the S- and R-forms of NAD(P)HX and the dehydration of the S-form of NAD(P)HX at the expense of ADP, which is converted to AMP. This allows the repair of both epimers of NAD(P)HX, a damaged form of NAD(P)H that is a result of enzymatic or heat-dependent hydration.</text>
</comment>
<comment type="caution">
    <text evidence="18">Lacks conserved residue(s) required for the propagation of feature annotation.</text>
</comment>
<dbReference type="Pfam" id="PF03853">
    <property type="entry name" value="YjeF_N"/>
    <property type="match status" value="1"/>
</dbReference>
<dbReference type="Gene3D" id="3.40.1190.20">
    <property type="match status" value="1"/>
</dbReference>
<dbReference type="PROSITE" id="PS51385">
    <property type="entry name" value="YJEF_N"/>
    <property type="match status" value="1"/>
</dbReference>
<dbReference type="PANTHER" id="PTHR12592">
    <property type="entry name" value="ATP-DEPENDENT (S)-NAD(P)H-HYDRATE DEHYDRATASE FAMILY MEMBER"/>
    <property type="match status" value="1"/>
</dbReference>
<feature type="domain" description="YjeF N-terminal" evidence="21">
    <location>
        <begin position="24"/>
        <end position="221"/>
    </location>
</feature>
<comment type="catalytic activity">
    <reaction evidence="15 17 19">
        <text>(6S)-NADHX + ADP = AMP + phosphate + NADH + H(+)</text>
        <dbReference type="Rhea" id="RHEA:32223"/>
        <dbReference type="ChEBI" id="CHEBI:15378"/>
        <dbReference type="ChEBI" id="CHEBI:43474"/>
        <dbReference type="ChEBI" id="CHEBI:57945"/>
        <dbReference type="ChEBI" id="CHEBI:64074"/>
        <dbReference type="ChEBI" id="CHEBI:456215"/>
        <dbReference type="ChEBI" id="CHEBI:456216"/>
        <dbReference type="EC" id="4.2.1.136"/>
    </reaction>
</comment>
<comment type="similarity">
    <text evidence="3 19">In the N-terminal section; belongs to the NnrE/AIBP family.</text>
</comment>
<dbReference type="HAMAP" id="MF_01965">
    <property type="entry name" value="NADHX_dehydratase"/>
    <property type="match status" value="1"/>
</dbReference>
<feature type="binding site" evidence="18">
    <location>
        <position position="71"/>
    </location>
    <ligand>
        <name>K(+)</name>
        <dbReference type="ChEBI" id="CHEBI:29103"/>
    </ligand>
</feature>
<name>A0A369A7H4_9GAMM</name>
<dbReference type="InterPro" id="IPR030677">
    <property type="entry name" value="Nnr"/>
</dbReference>
<comment type="subunit">
    <text evidence="17">Homotetramer.</text>
</comment>
<keyword evidence="6 17" id="KW-0547">Nucleotide-binding</keyword>
<feature type="binding site" evidence="18">
    <location>
        <begin position="135"/>
        <end position="141"/>
    </location>
    <ligand>
        <name>(6S)-NADPHX</name>
        <dbReference type="ChEBI" id="CHEBI:64076"/>
    </ligand>
</feature>
<dbReference type="SUPFAM" id="SSF64153">
    <property type="entry name" value="YjeF N-terminal domain-like"/>
    <property type="match status" value="1"/>
</dbReference>
<evidence type="ECO:0000256" key="13">
    <source>
        <dbReference type="ARBA" id="ARBA00023268"/>
    </source>
</evidence>
<dbReference type="PROSITE" id="PS01050">
    <property type="entry name" value="YJEF_C_2"/>
    <property type="match status" value="1"/>
</dbReference>
<dbReference type="RefSeq" id="WP_258861094.1">
    <property type="nucleotide sequence ID" value="NZ_QPJQ01000013.1"/>
</dbReference>
<evidence type="ECO:0000256" key="4">
    <source>
        <dbReference type="ARBA" id="ARBA00009524"/>
    </source>
</evidence>
<dbReference type="GO" id="GO:0046496">
    <property type="term" value="P:nicotinamide nucleotide metabolic process"/>
    <property type="evidence" value="ECO:0007669"/>
    <property type="project" value="UniProtKB-UniRule"/>
</dbReference>
<dbReference type="SUPFAM" id="SSF53613">
    <property type="entry name" value="Ribokinase-like"/>
    <property type="match status" value="1"/>
</dbReference>
<evidence type="ECO:0000256" key="12">
    <source>
        <dbReference type="ARBA" id="ARBA00023239"/>
    </source>
</evidence>
<reference evidence="22 23" key="1">
    <citation type="submission" date="2018-07" db="EMBL/GenBank/DDBJ databases">
        <title>Genomic Encyclopedia of Type Strains, Phase III (KMG-III): the genomes of soil and plant-associated and newly described type strains.</title>
        <authorList>
            <person name="Whitman W."/>
        </authorList>
    </citation>
    <scope>NUCLEOTIDE SEQUENCE [LARGE SCALE GENOMIC DNA]</scope>
    <source>
        <strain evidence="22 23">CECT 7731</strain>
    </source>
</reference>
<dbReference type="PIRSF" id="PIRSF017184">
    <property type="entry name" value="Nnr"/>
    <property type="match status" value="1"/>
</dbReference>
<dbReference type="AlphaFoldDB" id="A0A369A7H4"/>
<evidence type="ECO:0000256" key="2">
    <source>
        <dbReference type="ARBA" id="ARBA00000909"/>
    </source>
</evidence>
<comment type="similarity">
    <text evidence="4 19">In the C-terminal section; belongs to the NnrD/CARKD family.</text>
</comment>
<evidence type="ECO:0000256" key="14">
    <source>
        <dbReference type="ARBA" id="ARBA00025153"/>
    </source>
</evidence>
<dbReference type="PANTHER" id="PTHR12592:SF0">
    <property type="entry name" value="ATP-DEPENDENT (S)-NAD(P)H-HYDRATE DEHYDRATASE"/>
    <property type="match status" value="1"/>
</dbReference>
<dbReference type="NCBIfam" id="TIGR00196">
    <property type="entry name" value="yjeF_cterm"/>
    <property type="match status" value="1"/>
</dbReference>
<feature type="binding site" evidence="18">
    <location>
        <position position="131"/>
    </location>
    <ligand>
        <name>K(+)</name>
        <dbReference type="ChEBI" id="CHEBI:29103"/>
    </ligand>
</feature>
<evidence type="ECO:0000259" key="20">
    <source>
        <dbReference type="PROSITE" id="PS51383"/>
    </source>
</evidence>
<evidence type="ECO:0000256" key="10">
    <source>
        <dbReference type="ARBA" id="ARBA00023027"/>
    </source>
</evidence>
<dbReference type="GO" id="GO:0046872">
    <property type="term" value="F:metal ion binding"/>
    <property type="evidence" value="ECO:0007669"/>
    <property type="project" value="UniProtKB-UniRule"/>
</dbReference>
<dbReference type="GO" id="GO:0052855">
    <property type="term" value="F:ADP-dependent NAD(P)H-hydrate dehydratase activity"/>
    <property type="evidence" value="ECO:0007669"/>
    <property type="project" value="UniProtKB-UniRule"/>
</dbReference>
<feature type="binding site" evidence="18">
    <location>
        <position position="167"/>
    </location>
    <ligand>
        <name>K(+)</name>
        <dbReference type="ChEBI" id="CHEBI:29103"/>
    </ligand>
</feature>
<keyword evidence="10 17" id="KW-0520">NAD</keyword>
<feature type="binding site" evidence="17">
    <location>
        <position position="465"/>
    </location>
    <ligand>
        <name>(6S)-NADPHX</name>
        <dbReference type="ChEBI" id="CHEBI:64076"/>
    </ligand>
</feature>
<dbReference type="PROSITE" id="PS51383">
    <property type="entry name" value="YJEF_C_3"/>
    <property type="match status" value="1"/>
</dbReference>
<evidence type="ECO:0000313" key="22">
    <source>
        <dbReference type="EMBL" id="RCX03384.1"/>
    </source>
</evidence>
<feature type="domain" description="YjeF C-terminal" evidence="20">
    <location>
        <begin position="231"/>
        <end position="519"/>
    </location>
</feature>
<comment type="catalytic activity">
    <reaction evidence="16 17 19">
        <text>(6S)-NADPHX + ADP = AMP + phosphate + NADPH + H(+)</text>
        <dbReference type="Rhea" id="RHEA:32235"/>
        <dbReference type="ChEBI" id="CHEBI:15378"/>
        <dbReference type="ChEBI" id="CHEBI:43474"/>
        <dbReference type="ChEBI" id="CHEBI:57783"/>
        <dbReference type="ChEBI" id="CHEBI:64076"/>
        <dbReference type="ChEBI" id="CHEBI:456215"/>
        <dbReference type="ChEBI" id="CHEBI:456216"/>
        <dbReference type="EC" id="4.2.1.136"/>
    </reaction>
</comment>
<evidence type="ECO:0000256" key="9">
    <source>
        <dbReference type="ARBA" id="ARBA00022958"/>
    </source>
</evidence>